<protein>
    <recommendedName>
        <fullName evidence="4">Release factor glutamine methyltransferase</fullName>
        <shortName evidence="4">RF MTase</shortName>
        <ecNumber evidence="4">2.1.1.297</ecNumber>
    </recommendedName>
    <alternativeName>
        <fullName evidence="4">N5-glutamine methyltransferase PrmC</fullName>
    </alternativeName>
    <alternativeName>
        <fullName evidence="4">Protein-(glutamine-N5) MTase PrmC</fullName>
    </alternativeName>
    <alternativeName>
        <fullName evidence="4">Protein-glutamine N-methyltransferase PrmC</fullName>
    </alternativeName>
</protein>
<dbReference type="Gene3D" id="1.10.8.10">
    <property type="entry name" value="DNA helicase RuvA subunit, C-terminal domain"/>
    <property type="match status" value="1"/>
</dbReference>
<dbReference type="AlphaFoldDB" id="A0A3M9MXL3"/>
<comment type="similarity">
    <text evidence="4">Belongs to the protein N5-glutamine methyltransferase family. PrmC subfamily.</text>
</comment>
<comment type="caution">
    <text evidence="7">The sequence shown here is derived from an EMBL/GenBank/DDBJ whole genome shotgun (WGS) entry which is preliminary data.</text>
</comment>
<dbReference type="InterPro" id="IPR050320">
    <property type="entry name" value="N5-glutamine_MTase"/>
</dbReference>
<evidence type="ECO:0000313" key="7">
    <source>
        <dbReference type="EMBL" id="RNI30291.1"/>
    </source>
</evidence>
<dbReference type="PROSITE" id="PS00092">
    <property type="entry name" value="N6_MTASE"/>
    <property type="match status" value="1"/>
</dbReference>
<dbReference type="InterPro" id="IPR004556">
    <property type="entry name" value="HemK-like"/>
</dbReference>
<keyword evidence="8" id="KW-1185">Reference proteome</keyword>
<keyword evidence="3 4" id="KW-0949">S-adenosyl-L-methionine</keyword>
<comment type="catalytic activity">
    <reaction evidence="4">
        <text>L-glutaminyl-[peptide chain release factor] + S-adenosyl-L-methionine = N(5)-methyl-L-glutaminyl-[peptide chain release factor] + S-adenosyl-L-homocysteine + H(+)</text>
        <dbReference type="Rhea" id="RHEA:42896"/>
        <dbReference type="Rhea" id="RHEA-COMP:10271"/>
        <dbReference type="Rhea" id="RHEA-COMP:10272"/>
        <dbReference type="ChEBI" id="CHEBI:15378"/>
        <dbReference type="ChEBI" id="CHEBI:30011"/>
        <dbReference type="ChEBI" id="CHEBI:57856"/>
        <dbReference type="ChEBI" id="CHEBI:59789"/>
        <dbReference type="ChEBI" id="CHEBI:61891"/>
        <dbReference type="EC" id="2.1.1.297"/>
    </reaction>
</comment>
<comment type="function">
    <text evidence="4">Methylates the class 1 translation termination release factors RF1/PrfA and RF2/PrfB on the glutamine residue of the universally conserved GGQ motif.</text>
</comment>
<dbReference type="CDD" id="cd02440">
    <property type="entry name" value="AdoMet_MTases"/>
    <property type="match status" value="1"/>
</dbReference>
<proteinExistence type="inferred from homology"/>
<dbReference type="GO" id="GO:0003676">
    <property type="term" value="F:nucleic acid binding"/>
    <property type="evidence" value="ECO:0007669"/>
    <property type="project" value="InterPro"/>
</dbReference>
<feature type="binding site" evidence="4">
    <location>
        <begin position="122"/>
        <end position="126"/>
    </location>
    <ligand>
        <name>S-adenosyl-L-methionine</name>
        <dbReference type="ChEBI" id="CHEBI:59789"/>
    </ligand>
</feature>
<comment type="caution">
    <text evidence="4">Lacks conserved residue(s) required for the propagation of feature annotation.</text>
</comment>
<dbReference type="HAMAP" id="MF_02126">
    <property type="entry name" value="RF_methyltr_PrmC"/>
    <property type="match status" value="1"/>
</dbReference>
<dbReference type="PANTHER" id="PTHR18895:SF74">
    <property type="entry name" value="MTRF1L RELEASE FACTOR GLUTAMINE METHYLTRANSFERASE"/>
    <property type="match status" value="1"/>
</dbReference>
<evidence type="ECO:0000259" key="6">
    <source>
        <dbReference type="Pfam" id="PF17827"/>
    </source>
</evidence>
<reference evidence="7 8" key="1">
    <citation type="submission" date="2018-11" db="EMBL/GenBank/DDBJ databases">
        <title>Rufibacter latericius sp. nov., isolated from water in Baiyang Lake.</title>
        <authorList>
            <person name="Yang Y."/>
        </authorList>
    </citation>
    <scope>NUCLEOTIDE SEQUENCE [LARGE SCALE GENOMIC DNA]</scope>
    <source>
        <strain evidence="7 8">MCC P1</strain>
    </source>
</reference>
<dbReference type="NCBIfam" id="TIGR00536">
    <property type="entry name" value="hemK_fam"/>
    <property type="match status" value="1"/>
</dbReference>
<evidence type="ECO:0000256" key="3">
    <source>
        <dbReference type="ARBA" id="ARBA00022691"/>
    </source>
</evidence>
<gene>
    <name evidence="4 7" type="primary">prmC</name>
    <name evidence="7" type="ORF">EFA69_12450</name>
</gene>
<evidence type="ECO:0000256" key="4">
    <source>
        <dbReference type="HAMAP-Rule" id="MF_02126"/>
    </source>
</evidence>
<accession>A0A3M9MXL3</accession>
<evidence type="ECO:0000256" key="2">
    <source>
        <dbReference type="ARBA" id="ARBA00022679"/>
    </source>
</evidence>
<dbReference type="RefSeq" id="WP_123133368.1">
    <property type="nucleotide sequence ID" value="NZ_RJJE01000009.1"/>
</dbReference>
<evidence type="ECO:0000256" key="1">
    <source>
        <dbReference type="ARBA" id="ARBA00022603"/>
    </source>
</evidence>
<keyword evidence="1 4" id="KW-0489">Methyltransferase</keyword>
<dbReference type="SUPFAM" id="SSF53335">
    <property type="entry name" value="S-adenosyl-L-methionine-dependent methyltransferases"/>
    <property type="match status" value="1"/>
</dbReference>
<feature type="binding site" evidence="4">
    <location>
        <position position="145"/>
    </location>
    <ligand>
        <name>S-adenosyl-L-methionine</name>
        <dbReference type="ChEBI" id="CHEBI:59789"/>
    </ligand>
</feature>
<feature type="binding site" evidence="4">
    <location>
        <position position="190"/>
    </location>
    <ligand>
        <name>S-adenosyl-L-methionine</name>
        <dbReference type="ChEBI" id="CHEBI:59789"/>
    </ligand>
</feature>
<dbReference type="Proteomes" id="UP000271010">
    <property type="component" value="Unassembled WGS sequence"/>
</dbReference>
<evidence type="ECO:0000259" key="5">
    <source>
        <dbReference type="Pfam" id="PF13847"/>
    </source>
</evidence>
<dbReference type="Pfam" id="PF13847">
    <property type="entry name" value="Methyltransf_31"/>
    <property type="match status" value="1"/>
</dbReference>
<name>A0A3M9MXL3_9BACT</name>
<dbReference type="GO" id="GO:0102559">
    <property type="term" value="F:peptide chain release factor N(5)-glutamine methyltransferase activity"/>
    <property type="evidence" value="ECO:0007669"/>
    <property type="project" value="UniProtKB-EC"/>
</dbReference>
<dbReference type="OrthoDB" id="9800643at2"/>
<dbReference type="GO" id="GO:0032259">
    <property type="term" value="P:methylation"/>
    <property type="evidence" value="ECO:0007669"/>
    <property type="project" value="UniProtKB-KW"/>
</dbReference>
<dbReference type="InterPro" id="IPR019874">
    <property type="entry name" value="RF_methyltr_PrmC"/>
</dbReference>
<feature type="domain" description="Release factor glutamine methyltransferase N-terminal" evidence="6">
    <location>
        <begin position="6"/>
        <end position="77"/>
    </location>
</feature>
<keyword evidence="2 4" id="KW-0808">Transferase</keyword>
<dbReference type="InterPro" id="IPR025714">
    <property type="entry name" value="Methyltranfer_dom"/>
</dbReference>
<dbReference type="Gene3D" id="3.40.50.150">
    <property type="entry name" value="Vaccinia Virus protein VP39"/>
    <property type="match status" value="1"/>
</dbReference>
<feature type="domain" description="Methyltransferase" evidence="5">
    <location>
        <begin position="113"/>
        <end position="246"/>
    </location>
</feature>
<dbReference type="PANTHER" id="PTHR18895">
    <property type="entry name" value="HEMK METHYLTRANSFERASE"/>
    <property type="match status" value="1"/>
</dbReference>
<dbReference type="InterPro" id="IPR002052">
    <property type="entry name" value="DNA_methylase_N6_adenine_CS"/>
</dbReference>
<sequence length="289" mass="32694">MRTIEEILEDLARELQAVYEEPEARTMAEWVLQHVLKVNRFELLSRRRENAPDGLQAAVQQYQARLLRQEPVQYVLGEAHFYGRDFMVSPAVLIPRPETEELVQKVIKIYQNQSGVKLLDIGTGSGCIPVTLAAELPGAQVWGLDVSVEALAVAKTNAAKLGQTINWLQQDILQEIPAVEPQSLDAVISNPPYVLEAERELMRPNVLQYEPALALFVPNEDPLLFYRRIAQVAQQLLKAGGRLFFEINEQFASQTQSMLAQMEYKSIKTYQDLRGKDRMVEAMWEGSAA</sequence>
<feature type="binding site" evidence="4">
    <location>
        <begin position="190"/>
        <end position="193"/>
    </location>
    <ligand>
        <name>substrate</name>
    </ligand>
</feature>
<evidence type="ECO:0000313" key="8">
    <source>
        <dbReference type="Proteomes" id="UP000271010"/>
    </source>
</evidence>
<dbReference type="InterPro" id="IPR040758">
    <property type="entry name" value="PrmC_N"/>
</dbReference>
<dbReference type="Pfam" id="PF17827">
    <property type="entry name" value="PrmC_N"/>
    <property type="match status" value="1"/>
</dbReference>
<dbReference type="EMBL" id="RJJE01000009">
    <property type="protein sequence ID" value="RNI30291.1"/>
    <property type="molecule type" value="Genomic_DNA"/>
</dbReference>
<dbReference type="NCBIfam" id="TIGR03534">
    <property type="entry name" value="RF_mod_PrmC"/>
    <property type="match status" value="1"/>
</dbReference>
<organism evidence="7 8">
    <name type="scientific">Rufibacter immobilis</name>
    <dbReference type="NCBI Taxonomy" id="1348778"/>
    <lineage>
        <taxon>Bacteria</taxon>
        <taxon>Pseudomonadati</taxon>
        <taxon>Bacteroidota</taxon>
        <taxon>Cytophagia</taxon>
        <taxon>Cytophagales</taxon>
        <taxon>Hymenobacteraceae</taxon>
        <taxon>Rufibacter</taxon>
    </lineage>
</organism>
<dbReference type="EC" id="2.1.1.297" evidence="4"/>
<dbReference type="InterPro" id="IPR029063">
    <property type="entry name" value="SAM-dependent_MTases_sf"/>
</dbReference>